<dbReference type="InterPro" id="IPR006336">
    <property type="entry name" value="GCS2"/>
</dbReference>
<dbReference type="EMBL" id="JACCEM010000003">
    <property type="protein sequence ID" value="NYT48854.1"/>
    <property type="molecule type" value="Genomic_DNA"/>
</dbReference>
<dbReference type="Proteomes" id="UP000559809">
    <property type="component" value="Unassembled WGS sequence"/>
</dbReference>
<dbReference type="PANTHER" id="PTHR34378:SF1">
    <property type="entry name" value="GLUTAMATE--CYSTEINE LIGASE, CHLOROPLASTIC"/>
    <property type="match status" value="1"/>
</dbReference>
<dbReference type="InterPro" id="IPR035434">
    <property type="entry name" value="GCL_bact_plant"/>
</dbReference>
<evidence type="ECO:0000256" key="1">
    <source>
        <dbReference type="ARBA" id="ARBA00012220"/>
    </source>
</evidence>
<evidence type="ECO:0000256" key="2">
    <source>
        <dbReference type="ARBA" id="ARBA00022598"/>
    </source>
</evidence>
<reference evidence="5 6" key="1">
    <citation type="submission" date="2020-07" db="EMBL/GenBank/DDBJ databases">
        <title>Taxonomic revisions and descriptions of new bacterial species based on genomic comparisons in the high-G+C-content subgroup of the family Alcaligenaceae.</title>
        <authorList>
            <person name="Szabo A."/>
            <person name="Felfoldi T."/>
        </authorList>
    </citation>
    <scope>NUCLEOTIDE SEQUENCE [LARGE SCALE GENOMIC DNA]</scope>
    <source>
        <strain evidence="5 6">LMG 24012</strain>
    </source>
</reference>
<keyword evidence="4" id="KW-0067">ATP-binding</keyword>
<dbReference type="PANTHER" id="PTHR34378">
    <property type="entry name" value="GLUTAMATE--CYSTEINE LIGASE, CHLOROPLASTIC"/>
    <property type="match status" value="1"/>
</dbReference>
<dbReference type="GO" id="GO:0006750">
    <property type="term" value="P:glutathione biosynthetic process"/>
    <property type="evidence" value="ECO:0007669"/>
    <property type="project" value="InterPro"/>
</dbReference>
<gene>
    <name evidence="5" type="ORF">H0A72_05975</name>
</gene>
<accession>A0A853FSI3</accession>
<dbReference type="GO" id="GO:0005524">
    <property type="term" value="F:ATP binding"/>
    <property type="evidence" value="ECO:0007669"/>
    <property type="project" value="UniProtKB-KW"/>
</dbReference>
<evidence type="ECO:0000313" key="5">
    <source>
        <dbReference type="EMBL" id="NYT48854.1"/>
    </source>
</evidence>
<dbReference type="InterPro" id="IPR014746">
    <property type="entry name" value="Gln_synth/guanido_kin_cat_dom"/>
</dbReference>
<evidence type="ECO:0000313" key="6">
    <source>
        <dbReference type="Proteomes" id="UP000559809"/>
    </source>
</evidence>
<keyword evidence="3" id="KW-0547">Nucleotide-binding</keyword>
<dbReference type="GO" id="GO:0004357">
    <property type="term" value="F:glutamate-cysteine ligase activity"/>
    <property type="evidence" value="ECO:0007669"/>
    <property type="project" value="UniProtKB-EC"/>
</dbReference>
<protein>
    <recommendedName>
        <fullName evidence="1">glutamate--cysteine ligase</fullName>
        <ecNumber evidence="1">6.3.2.2</ecNumber>
    </recommendedName>
</protein>
<evidence type="ECO:0000256" key="3">
    <source>
        <dbReference type="ARBA" id="ARBA00022741"/>
    </source>
</evidence>
<sequence length="525" mass="57294">MKAKTPHTGSSSERMAASFVYRPRLGLEMEMVVADAGSGASLPVRDYFDALAEAKRRRGVACEPYYLGGRCVGLSTPPADCGLDNGFNLLETALAPVEGGPGGLQRLADAAHAELADTLDALRADGACVLSASQHPTCGRDAEWYGRVCVPRPIYRELREYRGWHHWEGIDAKAQNGANTSVPVRDAIRALNVAVALAPAGIALFANSPIESGRAAGYKENRMRLWPRVFAPARFPGDLRLCRYPARPFRDLADFFHWMFGPGTVTRGLPLEPSDDYKSVPTALPEGDPCLLDFLRAERWPARRMDTGRPEELVPHAGHFEYSQIGQFLDARLRYKLHAPPSLDEIMRAWERDGGLEELFERCGADPYIEARGPGAAFADADLLEEAGDEAARSVLVAPSALQAGLLANLDEACRLLRDYTWEGLGALREPAMRLGLAHEGVRTLCAEVLALARDGLDAADRHWLAYPEFMLATGRSAADRLLDTWNAAAGAPEARMRAVLARHAALHPDALRGADPRKSRVSET</sequence>
<evidence type="ECO:0000256" key="4">
    <source>
        <dbReference type="ARBA" id="ARBA00022840"/>
    </source>
</evidence>
<dbReference type="Gene3D" id="3.30.590.20">
    <property type="match status" value="1"/>
</dbReference>
<dbReference type="EC" id="6.3.2.2" evidence="1"/>
<keyword evidence="6" id="KW-1185">Reference proteome</keyword>
<dbReference type="AlphaFoldDB" id="A0A853FSI3"/>
<proteinExistence type="predicted"/>
<dbReference type="Pfam" id="PF04107">
    <property type="entry name" value="GCS2"/>
    <property type="match status" value="1"/>
</dbReference>
<dbReference type="SUPFAM" id="SSF55931">
    <property type="entry name" value="Glutamine synthetase/guanido kinase"/>
    <property type="match status" value="1"/>
</dbReference>
<organism evidence="5 6">
    <name type="scientific">Parapusillimonas granuli</name>
    <dbReference type="NCBI Taxonomy" id="380911"/>
    <lineage>
        <taxon>Bacteria</taxon>
        <taxon>Pseudomonadati</taxon>
        <taxon>Pseudomonadota</taxon>
        <taxon>Betaproteobacteria</taxon>
        <taxon>Burkholderiales</taxon>
        <taxon>Alcaligenaceae</taxon>
        <taxon>Parapusillimonas</taxon>
    </lineage>
</organism>
<keyword evidence="2" id="KW-0436">Ligase</keyword>
<comment type="caution">
    <text evidence="5">The sequence shown here is derived from an EMBL/GenBank/DDBJ whole genome shotgun (WGS) entry which is preliminary data.</text>
</comment>
<name>A0A853FSI3_9BURK</name>